<reference evidence="1 2" key="2">
    <citation type="submission" date="2018-11" db="EMBL/GenBank/DDBJ databases">
        <authorList>
            <consortium name="Pathogen Informatics"/>
        </authorList>
    </citation>
    <scope>NUCLEOTIDE SEQUENCE [LARGE SCALE GENOMIC DNA]</scope>
    <source>
        <strain evidence="1 2">NST_G2</strain>
    </source>
</reference>
<evidence type="ECO:0000313" key="3">
    <source>
        <dbReference type="WBParaSite" id="SSLN_0000387401-mRNA-1"/>
    </source>
</evidence>
<proteinExistence type="predicted"/>
<gene>
    <name evidence="1" type="ORF">SSLN_LOCUS3753</name>
</gene>
<sequence>MSWLSTLGGGFSCLGDKFEDAAEIAGAISLRQMRLANFMQVPFFQARCRLFFAQSMMQRGKLKLSADIIRQVLLFLPFWLWSVYKFSKEAPFYDNPPELHLDLMCRGLWTRLVYLWNLKRDERMKRQLNLTDADREVFLKDSSSTGPSYSESSARRLFPDVSKILNAL</sequence>
<dbReference type="WBParaSite" id="SSLN_0000387401-mRNA-1">
    <property type="protein sequence ID" value="SSLN_0000387401-mRNA-1"/>
    <property type="gene ID" value="SSLN_0000387401"/>
</dbReference>
<name>A0A183SHQ5_SCHSO</name>
<dbReference type="InterPro" id="IPR032072">
    <property type="entry name" value="DUF4807"/>
</dbReference>
<dbReference type="Pfam" id="PF16065">
    <property type="entry name" value="DUF4807"/>
    <property type="match status" value="1"/>
</dbReference>
<dbReference type="Proteomes" id="UP000275846">
    <property type="component" value="Unassembled WGS sequence"/>
</dbReference>
<evidence type="ECO:0000313" key="2">
    <source>
        <dbReference type="Proteomes" id="UP000275846"/>
    </source>
</evidence>
<dbReference type="OrthoDB" id="121932at2759"/>
<accession>A0A183SHQ5</accession>
<dbReference type="STRING" id="70667.A0A183SHQ5"/>
<dbReference type="PANTHER" id="PTHR36693">
    <property type="entry name" value="GH02722P"/>
    <property type="match status" value="1"/>
</dbReference>
<dbReference type="EMBL" id="UYSU01032643">
    <property type="protein sequence ID" value="VDL90138.1"/>
    <property type="molecule type" value="Genomic_DNA"/>
</dbReference>
<keyword evidence="2" id="KW-1185">Reference proteome</keyword>
<reference evidence="3" key="1">
    <citation type="submission" date="2016-06" db="UniProtKB">
        <authorList>
            <consortium name="WormBaseParasite"/>
        </authorList>
    </citation>
    <scope>IDENTIFICATION</scope>
</reference>
<dbReference type="AlphaFoldDB" id="A0A183SHQ5"/>
<evidence type="ECO:0000313" key="1">
    <source>
        <dbReference type="EMBL" id="VDL90138.1"/>
    </source>
</evidence>
<protein>
    <submittedName>
        <fullName evidence="1 3">Uncharacterized protein</fullName>
    </submittedName>
</protein>
<organism evidence="3">
    <name type="scientific">Schistocephalus solidus</name>
    <name type="common">Tapeworm</name>
    <dbReference type="NCBI Taxonomy" id="70667"/>
    <lineage>
        <taxon>Eukaryota</taxon>
        <taxon>Metazoa</taxon>
        <taxon>Spiralia</taxon>
        <taxon>Lophotrochozoa</taxon>
        <taxon>Platyhelminthes</taxon>
        <taxon>Cestoda</taxon>
        <taxon>Eucestoda</taxon>
        <taxon>Diphyllobothriidea</taxon>
        <taxon>Diphyllobothriidae</taxon>
        <taxon>Schistocephalus</taxon>
    </lineage>
</organism>
<dbReference type="PANTHER" id="PTHR36693:SF1">
    <property type="entry name" value="GH02722P"/>
    <property type="match status" value="1"/>
</dbReference>